<feature type="compositionally biased region" description="Polar residues" evidence="4">
    <location>
        <begin position="550"/>
        <end position="564"/>
    </location>
</feature>
<evidence type="ECO:0000259" key="5">
    <source>
        <dbReference type="PROSITE" id="PS51634"/>
    </source>
</evidence>
<name>A0A9N8F3G5_9STRA</name>
<dbReference type="GO" id="GO:0006355">
    <property type="term" value="P:regulation of DNA-templated transcription"/>
    <property type="evidence" value="ECO:0007669"/>
    <property type="project" value="TreeGrafter"/>
</dbReference>
<feature type="compositionally biased region" description="Basic and acidic residues" evidence="4">
    <location>
        <begin position="571"/>
        <end position="582"/>
    </location>
</feature>
<organism evidence="6 7">
    <name type="scientific">Seminavis robusta</name>
    <dbReference type="NCBI Taxonomy" id="568900"/>
    <lineage>
        <taxon>Eukaryota</taxon>
        <taxon>Sar</taxon>
        <taxon>Stramenopiles</taxon>
        <taxon>Ochrophyta</taxon>
        <taxon>Bacillariophyta</taxon>
        <taxon>Bacillariophyceae</taxon>
        <taxon>Bacillariophycidae</taxon>
        <taxon>Naviculales</taxon>
        <taxon>Naviculaceae</taxon>
        <taxon>Seminavis</taxon>
    </lineage>
</organism>
<feature type="region of interest" description="Disordered" evidence="4">
    <location>
        <begin position="161"/>
        <end position="184"/>
    </location>
</feature>
<feature type="compositionally biased region" description="Polar residues" evidence="4">
    <location>
        <begin position="37"/>
        <end position="50"/>
    </location>
</feature>
<reference evidence="6" key="1">
    <citation type="submission" date="2020-06" db="EMBL/GenBank/DDBJ databases">
        <authorList>
            <consortium name="Plant Systems Biology data submission"/>
        </authorList>
    </citation>
    <scope>NUCLEOTIDE SEQUENCE</scope>
    <source>
        <strain evidence="6">D6</strain>
    </source>
</reference>
<comment type="subcellular location">
    <subcellularLocation>
        <location evidence="1">Nucleus</location>
    </subcellularLocation>
</comment>
<evidence type="ECO:0000313" key="6">
    <source>
        <dbReference type="EMBL" id="CAB9530914.1"/>
    </source>
</evidence>
<comment type="caution">
    <text evidence="6">The sequence shown here is derived from an EMBL/GenBank/DDBJ whole genome shotgun (WGS) entry which is preliminary data.</text>
</comment>
<proteinExistence type="inferred from homology"/>
<dbReference type="InterPro" id="IPR005172">
    <property type="entry name" value="CRC"/>
</dbReference>
<evidence type="ECO:0000256" key="4">
    <source>
        <dbReference type="SAM" id="MobiDB-lite"/>
    </source>
</evidence>
<dbReference type="Pfam" id="PF03638">
    <property type="entry name" value="TCR"/>
    <property type="match status" value="2"/>
</dbReference>
<sequence length="582" mass="63736">MNIDQDDTFNNSKEDLHQTQGYKQNETEPKPWITGTAAASRSNESNAQVSTTDYSLGILKETKSSNLRSIDSRQSISWQGQDKQSAPWTQTANYNTFESKPLSLASSSSLFEPPYPMPPPLKKRLSTGFALGIGLSGWSSSAASGGALDDTRANSTADKVTFNTNSMEHRTPAPRPRSFSIGSRTSLSSNPVTWTVGKHGPLMSDPLMDTPCPKLYYGNLNQQTPLADPGFGGAGFGSIASNTWNQMETLRRGSLPGKTNVGTPFAFGKNTDYMPSFPPAFMPQNQSTQILKSEAPQEEASDYTNALLDEAMPLLKRERPSEFTNVMLDGRLVKIRRVNDTAGVRANGNVPQFESYVTVEVDQNQLGMAQTNTMNVPYYPTLDTFSSLGNVQTSKPTMSTAGFLSSNVGSMNYRPAVSFDTLSQSSDSSPPVQGCICKRSRCLKLYCKCFQTSNFCDRDLCRCKDCHNTQEYDGPKGERRIAMKTIKARRPNAFETRPTKKTGEGCSCKKNRCLKKYCDCFANGVICIDEKCTCKSCGNGRRDSGGSRDATNISDTGGTQSSTVPVLVQPLKKEETLHQKND</sequence>
<gene>
    <name evidence="6" type="ORF">SEMRO_3109_G343930.1</name>
</gene>
<keyword evidence="7" id="KW-1185">Reference proteome</keyword>
<dbReference type="InterPro" id="IPR033467">
    <property type="entry name" value="Tesmin/TSO1-like_CXC"/>
</dbReference>
<dbReference type="OrthoDB" id="46687at2759"/>
<feature type="region of interest" description="Disordered" evidence="4">
    <location>
        <begin position="538"/>
        <end position="582"/>
    </location>
</feature>
<dbReference type="InterPro" id="IPR028307">
    <property type="entry name" value="Lin-54_fam"/>
</dbReference>
<evidence type="ECO:0000256" key="3">
    <source>
        <dbReference type="ARBA" id="ARBA00023242"/>
    </source>
</evidence>
<dbReference type="EMBL" id="CAICTM010003107">
    <property type="protein sequence ID" value="CAB9530914.1"/>
    <property type="molecule type" value="Genomic_DNA"/>
</dbReference>
<dbReference type="SMART" id="SM01114">
    <property type="entry name" value="CXC"/>
    <property type="match status" value="2"/>
</dbReference>
<dbReference type="AlphaFoldDB" id="A0A9N8F3G5"/>
<evidence type="ECO:0000256" key="1">
    <source>
        <dbReference type="ARBA" id="ARBA00004123"/>
    </source>
</evidence>
<dbReference type="PANTHER" id="PTHR12446:SF34">
    <property type="entry name" value="PROTEIN LIN-54 HOMOLOG"/>
    <property type="match status" value="1"/>
</dbReference>
<accession>A0A9N8F3G5</accession>
<dbReference type="PANTHER" id="PTHR12446">
    <property type="entry name" value="TESMIN/TSO1-RELATED"/>
    <property type="match status" value="1"/>
</dbReference>
<evidence type="ECO:0000313" key="7">
    <source>
        <dbReference type="Proteomes" id="UP001153069"/>
    </source>
</evidence>
<feature type="region of interest" description="Disordered" evidence="4">
    <location>
        <begin position="1"/>
        <end position="50"/>
    </location>
</feature>
<protein>
    <submittedName>
        <fullName evidence="6">Tesmin/TSO1-like CXC</fullName>
    </submittedName>
</protein>
<dbReference type="Proteomes" id="UP001153069">
    <property type="component" value="Unassembled WGS sequence"/>
</dbReference>
<evidence type="ECO:0000256" key="2">
    <source>
        <dbReference type="ARBA" id="ARBA00007267"/>
    </source>
</evidence>
<dbReference type="PROSITE" id="PS51634">
    <property type="entry name" value="CRC"/>
    <property type="match status" value="1"/>
</dbReference>
<comment type="similarity">
    <text evidence="2">Belongs to the lin-54 family.</text>
</comment>
<keyword evidence="3" id="KW-0539">Nucleus</keyword>
<feature type="domain" description="CRC" evidence="5">
    <location>
        <begin position="431"/>
        <end position="542"/>
    </location>
</feature>
<dbReference type="GO" id="GO:0005634">
    <property type="term" value="C:nucleus"/>
    <property type="evidence" value="ECO:0007669"/>
    <property type="project" value="UniProtKB-SubCell"/>
</dbReference>